<evidence type="ECO:0000256" key="2">
    <source>
        <dbReference type="ARBA" id="ARBA00023157"/>
    </source>
</evidence>
<dbReference type="Ensembl" id="ENSENLT00000052188.1">
    <property type="protein sequence ID" value="ENSENLP00000050945.1"/>
    <property type="gene ID" value="ENSENLG00000021403.1"/>
</dbReference>
<keyword evidence="1" id="KW-0430">Lectin</keyword>
<reference evidence="5" key="3">
    <citation type="submission" date="2025-09" db="UniProtKB">
        <authorList>
            <consortium name="Ensembl"/>
        </authorList>
    </citation>
    <scope>IDENTIFICATION</scope>
</reference>
<dbReference type="SUPFAM" id="SSF56436">
    <property type="entry name" value="C-type lectin-like"/>
    <property type="match status" value="1"/>
</dbReference>
<dbReference type="InterPro" id="IPR016187">
    <property type="entry name" value="CTDL_fold"/>
</dbReference>
<dbReference type="PROSITE" id="PS00615">
    <property type="entry name" value="C_TYPE_LECTIN_1"/>
    <property type="match status" value="1"/>
</dbReference>
<dbReference type="InterPro" id="IPR050111">
    <property type="entry name" value="C-type_lectin/snaclec_domain"/>
</dbReference>
<keyword evidence="3" id="KW-0175">Coiled coil</keyword>
<evidence type="ECO:0000313" key="6">
    <source>
        <dbReference type="Proteomes" id="UP000472264"/>
    </source>
</evidence>
<name>A0A665X3U3_ECHNA</name>
<dbReference type="InterPro" id="IPR001304">
    <property type="entry name" value="C-type_lectin-like"/>
</dbReference>
<proteinExistence type="predicted"/>
<dbReference type="AlphaFoldDB" id="A0A665X3U3"/>
<dbReference type="GO" id="GO:0030246">
    <property type="term" value="F:carbohydrate binding"/>
    <property type="evidence" value="ECO:0007669"/>
    <property type="project" value="UniProtKB-KW"/>
</dbReference>
<keyword evidence="6" id="KW-1185">Reference proteome</keyword>
<reference evidence="5" key="1">
    <citation type="submission" date="2021-04" db="EMBL/GenBank/DDBJ databases">
        <authorList>
            <consortium name="Wellcome Sanger Institute Data Sharing"/>
        </authorList>
    </citation>
    <scope>NUCLEOTIDE SEQUENCE [LARGE SCALE GENOMIC DNA]</scope>
</reference>
<dbReference type="CDD" id="cd03590">
    <property type="entry name" value="CLECT_DC-SIGN_like"/>
    <property type="match status" value="1"/>
</dbReference>
<dbReference type="InterPro" id="IPR018378">
    <property type="entry name" value="C-type_lectin_CS"/>
</dbReference>
<keyword evidence="2" id="KW-1015">Disulfide bond</keyword>
<accession>A0A665X3U3</accession>
<evidence type="ECO:0000313" key="5">
    <source>
        <dbReference type="Ensembl" id="ENSENLP00000050945.1"/>
    </source>
</evidence>
<evidence type="ECO:0000259" key="4">
    <source>
        <dbReference type="PROSITE" id="PS50041"/>
    </source>
</evidence>
<feature type="coiled-coil region" evidence="3">
    <location>
        <begin position="35"/>
        <end position="69"/>
    </location>
</feature>
<organism evidence="5 6">
    <name type="scientific">Echeneis naucrates</name>
    <name type="common">Live sharksucker</name>
    <dbReference type="NCBI Taxonomy" id="173247"/>
    <lineage>
        <taxon>Eukaryota</taxon>
        <taxon>Metazoa</taxon>
        <taxon>Chordata</taxon>
        <taxon>Craniata</taxon>
        <taxon>Vertebrata</taxon>
        <taxon>Euteleostomi</taxon>
        <taxon>Actinopterygii</taxon>
        <taxon>Neopterygii</taxon>
        <taxon>Teleostei</taxon>
        <taxon>Neoteleostei</taxon>
        <taxon>Acanthomorphata</taxon>
        <taxon>Carangaria</taxon>
        <taxon>Carangiformes</taxon>
        <taxon>Echeneidae</taxon>
        <taxon>Echeneis</taxon>
    </lineage>
</organism>
<dbReference type="PANTHER" id="PTHR22803">
    <property type="entry name" value="MANNOSE, PHOSPHOLIPASE, LECTIN RECEPTOR RELATED"/>
    <property type="match status" value="1"/>
</dbReference>
<dbReference type="Pfam" id="PF00059">
    <property type="entry name" value="Lectin_C"/>
    <property type="match status" value="1"/>
</dbReference>
<dbReference type="Proteomes" id="UP000472264">
    <property type="component" value="Chromosome 21"/>
</dbReference>
<dbReference type="InterPro" id="IPR016186">
    <property type="entry name" value="C-type_lectin-like/link_sf"/>
</dbReference>
<dbReference type="PROSITE" id="PS50041">
    <property type="entry name" value="C_TYPE_LECTIN_2"/>
    <property type="match status" value="1"/>
</dbReference>
<protein>
    <recommendedName>
        <fullName evidence="4">C-type lectin domain-containing protein</fullName>
    </recommendedName>
</protein>
<dbReference type="Gene3D" id="3.10.100.10">
    <property type="entry name" value="Mannose-Binding Protein A, subunit A"/>
    <property type="match status" value="1"/>
</dbReference>
<dbReference type="InParanoid" id="A0A665X3U3"/>
<dbReference type="InterPro" id="IPR033989">
    <property type="entry name" value="CD209-like_CTLD"/>
</dbReference>
<reference evidence="5" key="2">
    <citation type="submission" date="2025-08" db="UniProtKB">
        <authorList>
            <consortium name="Ensembl"/>
        </authorList>
    </citation>
    <scope>IDENTIFICATION</scope>
</reference>
<feature type="domain" description="C-type lectin" evidence="4">
    <location>
        <begin position="104"/>
        <end position="227"/>
    </location>
</feature>
<sequence length="244" mass="27803">MYDVDYFGSDKCEVVVLFCFILDDESSKRSSSELRANLTELLRISEGKLSSLTEERDQLNVSLSEITEECSRLQGWRRRSEPHTHTPKNISHKENCCPAGWKKFSHFCLLLSNETGSWDEGRKDCRARGADLVVIDSPEKQGFLISMSTTETIAWIGLTDRVEEGNWTWINGAPLSEGYWKRSQPDNGGQPRSKTMQEDCAHLTVGLTITNNWNDLPCEWIQKWICEQSSKCDQDGRDGVQMKA</sequence>
<evidence type="ECO:0000256" key="1">
    <source>
        <dbReference type="ARBA" id="ARBA00022734"/>
    </source>
</evidence>
<dbReference type="SMART" id="SM00034">
    <property type="entry name" value="CLECT"/>
    <property type="match status" value="1"/>
</dbReference>
<evidence type="ECO:0000256" key="3">
    <source>
        <dbReference type="SAM" id="Coils"/>
    </source>
</evidence>